<dbReference type="AlphaFoldDB" id="A0A558B862"/>
<accession>A0A558B862</accession>
<evidence type="ECO:0000313" key="1">
    <source>
        <dbReference type="EMBL" id="TVT32700.1"/>
    </source>
</evidence>
<name>A0A558B862_9GAMM</name>
<organism evidence="1 2">
    <name type="scientific">Marinobacter vinifirmus</name>
    <dbReference type="NCBI Taxonomy" id="355591"/>
    <lineage>
        <taxon>Bacteria</taxon>
        <taxon>Pseudomonadati</taxon>
        <taxon>Pseudomonadota</taxon>
        <taxon>Gammaproteobacteria</taxon>
        <taxon>Pseudomonadales</taxon>
        <taxon>Marinobacteraceae</taxon>
        <taxon>Marinobacter</taxon>
    </lineage>
</organism>
<sequence>MSFDVVIVDDEDVSELVGNIELKGLNYNLVTPENFSNDIDKITDKYDLIIMDQKLAGNIGKIPYMGTTLIQELRTRMAEARLAPKPIILWSIAGNITSYQHEKTSHNLVDAVWKKEWLHISEHEKRKECASEVVALIRGYKLINESISEIRATDSGGGDEFLARIFGKDPSRVKGLVPESVFNHLSNKNNQIAHYVSGFMINAVLRFDGFLIDECTLAARLGVDKGCSQWECFKNQFLLAFKYEGLFSEYYHRWWAPEFENWWLDEVSEIYPASLSADERTRILNEKFSLSLSSAKLSHNHTEDHFWHCCIIDKVPLDALDAFKVTSSERREWQDQFYVCYDAVAALKHKVLGYELSVRDRERFLKIRKQKKNNA</sequence>
<dbReference type="InterPro" id="IPR011006">
    <property type="entry name" value="CheY-like_superfamily"/>
</dbReference>
<dbReference type="Gene3D" id="3.40.50.2300">
    <property type="match status" value="1"/>
</dbReference>
<reference evidence="1 2" key="1">
    <citation type="submission" date="2019-07" db="EMBL/GenBank/DDBJ databases">
        <title>The pathways for chlorine oxyanion respiration interact through the shared metabolite chlorate.</title>
        <authorList>
            <person name="Barnum T.P."/>
            <person name="Cheng Y."/>
            <person name="Hill K.A."/>
            <person name="Lucas L.N."/>
            <person name="Carlson H.K."/>
            <person name="Coates J.D."/>
        </authorList>
    </citation>
    <scope>NUCLEOTIDE SEQUENCE [LARGE SCALE GENOMIC DNA]</scope>
    <source>
        <strain evidence="1">UCB</strain>
    </source>
</reference>
<dbReference type="SUPFAM" id="SSF52172">
    <property type="entry name" value="CheY-like"/>
    <property type="match status" value="1"/>
</dbReference>
<comment type="caution">
    <text evidence="1">The sequence shown here is derived from an EMBL/GenBank/DDBJ whole genome shotgun (WGS) entry which is preliminary data.</text>
</comment>
<protein>
    <submittedName>
        <fullName evidence="1">Uncharacterized protein</fullName>
    </submittedName>
</protein>
<dbReference type="RefSeq" id="WP_273133912.1">
    <property type="nucleotide sequence ID" value="NZ_VMRX01000030.1"/>
</dbReference>
<dbReference type="Proteomes" id="UP000319142">
    <property type="component" value="Unassembled WGS sequence"/>
</dbReference>
<dbReference type="EMBL" id="VMRX01000030">
    <property type="protein sequence ID" value="TVT32700.1"/>
    <property type="molecule type" value="Genomic_DNA"/>
</dbReference>
<proteinExistence type="predicted"/>
<gene>
    <name evidence="1" type="ORF">FHK81_11590</name>
</gene>
<evidence type="ECO:0000313" key="2">
    <source>
        <dbReference type="Proteomes" id="UP000319142"/>
    </source>
</evidence>